<feature type="region of interest" description="Disordered" evidence="1">
    <location>
        <begin position="50"/>
        <end position="81"/>
    </location>
</feature>
<dbReference type="EMBL" id="CM001881">
    <property type="protein sequence ID" value="EOY21634.1"/>
    <property type="molecule type" value="Genomic_DNA"/>
</dbReference>
<accession>A0A061G3P3</accession>
<dbReference type="AlphaFoldDB" id="A0A061G3P3"/>
<proteinExistence type="predicted"/>
<sequence>MFEEKMKEAMARGSHPSKVSGVRDFPPSCGRGATPVSRKECVRIQQAWIKDKIGKSQEVEEDREEDSSMCSDQGDDDPKDT</sequence>
<dbReference type="HOGENOM" id="CLU_172161_0_0_1"/>
<name>A0A061G3P3_THECC</name>
<dbReference type="Gramene" id="EOY21634">
    <property type="protein sequence ID" value="EOY21634"/>
    <property type="gene ID" value="TCM_013607"/>
</dbReference>
<evidence type="ECO:0000256" key="1">
    <source>
        <dbReference type="SAM" id="MobiDB-lite"/>
    </source>
</evidence>
<feature type="region of interest" description="Disordered" evidence="1">
    <location>
        <begin position="1"/>
        <end position="37"/>
    </location>
</feature>
<gene>
    <name evidence="2" type="ORF">TCM_013607</name>
</gene>
<feature type="compositionally biased region" description="Acidic residues" evidence="1">
    <location>
        <begin position="59"/>
        <end position="81"/>
    </location>
</feature>
<protein>
    <submittedName>
        <fullName evidence="2">Uncharacterized protein</fullName>
    </submittedName>
</protein>
<organism evidence="2 3">
    <name type="scientific">Theobroma cacao</name>
    <name type="common">Cacao</name>
    <name type="synonym">Cocoa</name>
    <dbReference type="NCBI Taxonomy" id="3641"/>
    <lineage>
        <taxon>Eukaryota</taxon>
        <taxon>Viridiplantae</taxon>
        <taxon>Streptophyta</taxon>
        <taxon>Embryophyta</taxon>
        <taxon>Tracheophyta</taxon>
        <taxon>Spermatophyta</taxon>
        <taxon>Magnoliopsida</taxon>
        <taxon>eudicotyledons</taxon>
        <taxon>Gunneridae</taxon>
        <taxon>Pentapetalae</taxon>
        <taxon>rosids</taxon>
        <taxon>malvids</taxon>
        <taxon>Malvales</taxon>
        <taxon>Malvaceae</taxon>
        <taxon>Byttnerioideae</taxon>
        <taxon>Theobroma</taxon>
    </lineage>
</organism>
<keyword evidence="3" id="KW-1185">Reference proteome</keyword>
<evidence type="ECO:0000313" key="2">
    <source>
        <dbReference type="EMBL" id="EOY21634.1"/>
    </source>
</evidence>
<evidence type="ECO:0000313" key="3">
    <source>
        <dbReference type="Proteomes" id="UP000026915"/>
    </source>
</evidence>
<feature type="compositionally biased region" description="Basic and acidic residues" evidence="1">
    <location>
        <begin position="1"/>
        <end position="10"/>
    </location>
</feature>
<dbReference type="Proteomes" id="UP000026915">
    <property type="component" value="Chromosome 3"/>
</dbReference>
<reference evidence="2 3" key="1">
    <citation type="journal article" date="2013" name="Genome Biol.">
        <title>The genome sequence of the most widely cultivated cacao type and its use to identify candidate genes regulating pod color.</title>
        <authorList>
            <person name="Motamayor J.C."/>
            <person name="Mockaitis K."/>
            <person name="Schmutz J."/>
            <person name="Haiminen N."/>
            <person name="Iii D.L."/>
            <person name="Cornejo O."/>
            <person name="Findley S.D."/>
            <person name="Zheng P."/>
            <person name="Utro F."/>
            <person name="Royaert S."/>
            <person name="Saski C."/>
            <person name="Jenkins J."/>
            <person name="Podicheti R."/>
            <person name="Zhao M."/>
            <person name="Scheffler B.E."/>
            <person name="Stack J.C."/>
            <person name="Feltus F.A."/>
            <person name="Mustiga G.M."/>
            <person name="Amores F."/>
            <person name="Phillips W."/>
            <person name="Marelli J.P."/>
            <person name="May G.D."/>
            <person name="Shapiro H."/>
            <person name="Ma J."/>
            <person name="Bustamante C.D."/>
            <person name="Schnell R.J."/>
            <person name="Main D."/>
            <person name="Gilbert D."/>
            <person name="Parida L."/>
            <person name="Kuhn D.N."/>
        </authorList>
    </citation>
    <scope>NUCLEOTIDE SEQUENCE [LARGE SCALE GENOMIC DNA]</scope>
    <source>
        <strain evidence="3">cv. Matina 1-6</strain>
    </source>
</reference>
<dbReference type="InParanoid" id="A0A061G3P3"/>